<reference evidence="5 6" key="1">
    <citation type="submission" date="2016-10" db="EMBL/GenBank/DDBJ databases">
        <authorList>
            <person name="de Groot N.N."/>
        </authorList>
    </citation>
    <scope>NUCLEOTIDE SEQUENCE [LARGE SCALE GENOMIC DNA]</scope>
    <source>
        <strain evidence="6">P4-7,KCTC 19426,CECT 7604</strain>
    </source>
</reference>
<dbReference type="PRINTS" id="PR00455">
    <property type="entry name" value="HTHTETR"/>
</dbReference>
<feature type="region of interest" description="Disordered" evidence="3">
    <location>
        <begin position="184"/>
        <end position="214"/>
    </location>
</feature>
<dbReference type="SUPFAM" id="SSF48498">
    <property type="entry name" value="Tetracyclin repressor-like, C-terminal domain"/>
    <property type="match status" value="1"/>
</dbReference>
<feature type="domain" description="HTH tetR-type" evidence="4">
    <location>
        <begin position="13"/>
        <end position="73"/>
    </location>
</feature>
<dbReference type="Gene3D" id="1.10.10.60">
    <property type="entry name" value="Homeodomain-like"/>
    <property type="match status" value="1"/>
</dbReference>
<dbReference type="Pfam" id="PF00440">
    <property type="entry name" value="TetR_N"/>
    <property type="match status" value="1"/>
</dbReference>
<dbReference type="InterPro" id="IPR050109">
    <property type="entry name" value="HTH-type_TetR-like_transc_reg"/>
</dbReference>
<dbReference type="SUPFAM" id="SSF46689">
    <property type="entry name" value="Homeodomain-like"/>
    <property type="match status" value="1"/>
</dbReference>
<evidence type="ECO:0000259" key="4">
    <source>
        <dbReference type="PROSITE" id="PS50977"/>
    </source>
</evidence>
<dbReference type="OrthoDB" id="9816296at2"/>
<keyword evidence="6" id="KW-1185">Reference proteome</keyword>
<evidence type="ECO:0000313" key="6">
    <source>
        <dbReference type="Proteomes" id="UP000198741"/>
    </source>
</evidence>
<organism evidence="5 6">
    <name type="scientific">Nakamurella panacisegetis</name>
    <dbReference type="NCBI Taxonomy" id="1090615"/>
    <lineage>
        <taxon>Bacteria</taxon>
        <taxon>Bacillati</taxon>
        <taxon>Actinomycetota</taxon>
        <taxon>Actinomycetes</taxon>
        <taxon>Nakamurellales</taxon>
        <taxon>Nakamurellaceae</taxon>
        <taxon>Nakamurella</taxon>
    </lineage>
</organism>
<evidence type="ECO:0000256" key="2">
    <source>
        <dbReference type="PROSITE-ProRule" id="PRU00335"/>
    </source>
</evidence>
<gene>
    <name evidence="5" type="ORF">SAMN04515671_1622</name>
</gene>
<dbReference type="RefSeq" id="WP_090475514.1">
    <property type="nucleotide sequence ID" value="NZ_LT629710.1"/>
</dbReference>
<name>A0A1H0LDP0_9ACTN</name>
<dbReference type="STRING" id="1090615.SAMN04515671_1622"/>
<dbReference type="Gene3D" id="1.10.357.10">
    <property type="entry name" value="Tetracycline Repressor, domain 2"/>
    <property type="match status" value="1"/>
</dbReference>
<accession>A0A1H0LDP0</accession>
<evidence type="ECO:0000256" key="1">
    <source>
        <dbReference type="ARBA" id="ARBA00023125"/>
    </source>
</evidence>
<dbReference type="PROSITE" id="PS50977">
    <property type="entry name" value="HTH_TETR_2"/>
    <property type="match status" value="1"/>
</dbReference>
<dbReference type="PANTHER" id="PTHR30055:SF235">
    <property type="entry name" value="TRANSCRIPTIONAL REGULATORY PROTEIN"/>
    <property type="match status" value="1"/>
</dbReference>
<evidence type="ECO:0000313" key="5">
    <source>
        <dbReference type="EMBL" id="SDO66090.1"/>
    </source>
</evidence>
<dbReference type="InterPro" id="IPR009057">
    <property type="entry name" value="Homeodomain-like_sf"/>
</dbReference>
<sequence>MSEAVTSRSAQRRTTQKRILDAARTLFAERGFDRTTIRAVAALASVDPRLVSHYYGSKGLLFTAAVRHHVGHDADGDPVAASEAMLTSLGMKISGLPETSIAMLRSMLTHPEAAELARREIDDQIRSLAATIRADDAAVRAALLLATTIGITVARELLKVSELRAASPSTIAAILEPAFHALTTGGDAEHQPDDGEGSVRPAPGSQSRRIRRPR</sequence>
<evidence type="ECO:0000256" key="3">
    <source>
        <dbReference type="SAM" id="MobiDB-lite"/>
    </source>
</evidence>
<dbReference type="PANTHER" id="PTHR30055">
    <property type="entry name" value="HTH-TYPE TRANSCRIPTIONAL REGULATOR RUTR"/>
    <property type="match status" value="1"/>
</dbReference>
<dbReference type="AlphaFoldDB" id="A0A1H0LDP0"/>
<dbReference type="InterPro" id="IPR041678">
    <property type="entry name" value="TetR_C_16"/>
</dbReference>
<protein>
    <submittedName>
        <fullName evidence="5">DNA-binding transcriptional regulator, AcrR family</fullName>
    </submittedName>
</protein>
<dbReference type="Pfam" id="PF17920">
    <property type="entry name" value="TetR_C_16"/>
    <property type="match status" value="1"/>
</dbReference>
<dbReference type="EMBL" id="LT629710">
    <property type="protein sequence ID" value="SDO66090.1"/>
    <property type="molecule type" value="Genomic_DNA"/>
</dbReference>
<dbReference type="InterPro" id="IPR001647">
    <property type="entry name" value="HTH_TetR"/>
</dbReference>
<dbReference type="GO" id="GO:0003700">
    <property type="term" value="F:DNA-binding transcription factor activity"/>
    <property type="evidence" value="ECO:0007669"/>
    <property type="project" value="TreeGrafter"/>
</dbReference>
<dbReference type="GO" id="GO:0000976">
    <property type="term" value="F:transcription cis-regulatory region binding"/>
    <property type="evidence" value="ECO:0007669"/>
    <property type="project" value="TreeGrafter"/>
</dbReference>
<proteinExistence type="predicted"/>
<feature type="DNA-binding region" description="H-T-H motif" evidence="2">
    <location>
        <begin position="36"/>
        <end position="55"/>
    </location>
</feature>
<dbReference type="InterPro" id="IPR036271">
    <property type="entry name" value="Tet_transcr_reg_TetR-rel_C_sf"/>
</dbReference>
<keyword evidence="1 2" id="KW-0238">DNA-binding</keyword>
<dbReference type="Proteomes" id="UP000198741">
    <property type="component" value="Chromosome I"/>
</dbReference>